<reference evidence="3" key="1">
    <citation type="journal article" date="2015" name="Proc. Natl. Acad. Sci. U.S.A.">
        <title>Networks of energetic and metabolic interactions define dynamics in microbial communities.</title>
        <authorList>
            <person name="Embree M."/>
            <person name="Liu J.K."/>
            <person name="Al-Bassam M.M."/>
            <person name="Zengler K."/>
        </authorList>
    </citation>
    <scope>NUCLEOTIDE SEQUENCE</scope>
</reference>
<dbReference type="InterPro" id="IPR011250">
    <property type="entry name" value="OMP/PagP_B-barrel"/>
</dbReference>
<dbReference type="SUPFAM" id="SSF56925">
    <property type="entry name" value="OMPA-like"/>
    <property type="match status" value="1"/>
</dbReference>
<evidence type="ECO:0000259" key="2">
    <source>
        <dbReference type="Pfam" id="PF13505"/>
    </source>
</evidence>
<evidence type="ECO:0000313" key="3">
    <source>
        <dbReference type="EMBL" id="KUG26258.1"/>
    </source>
</evidence>
<keyword evidence="1" id="KW-0732">Signal</keyword>
<dbReference type="EMBL" id="LNQE01000499">
    <property type="protein sequence ID" value="KUG26258.1"/>
    <property type="molecule type" value="Genomic_DNA"/>
</dbReference>
<dbReference type="Pfam" id="PF13505">
    <property type="entry name" value="OMP_b-brl"/>
    <property type="match status" value="1"/>
</dbReference>
<name>A0A0W8FZQ1_9ZZZZ</name>
<feature type="domain" description="Outer membrane protein beta-barrel" evidence="2">
    <location>
        <begin position="7"/>
        <end position="203"/>
    </location>
</feature>
<sequence>MKKLSIIFIFLFAVTIHAQSSVAGYVGVGRSAFDFDDFQMKPENQAGYVPIGVQITLGDGMLQFGADASFSAVPFAFEVEQSGNKVGEVQITQLFLGGFLRVNIGNEAIQPYAKAGGGAYMGKLKWEPEAAYKSFAPADEEDFKTAFGFYLAAGVDFKIGKTIAIFAEIPYHFVKRKLDLEDVDDDDNPSFTANNFSVNAGIRILFK</sequence>
<accession>A0A0W8FZQ1</accession>
<proteinExistence type="predicted"/>
<dbReference type="AlphaFoldDB" id="A0A0W8FZQ1"/>
<comment type="caution">
    <text evidence="3">The sequence shown here is derived from an EMBL/GenBank/DDBJ whole genome shotgun (WGS) entry which is preliminary data.</text>
</comment>
<dbReference type="Gene3D" id="2.40.160.20">
    <property type="match status" value="1"/>
</dbReference>
<protein>
    <recommendedName>
        <fullName evidence="2">Outer membrane protein beta-barrel domain-containing protein</fullName>
    </recommendedName>
</protein>
<gene>
    <name evidence="3" type="ORF">ASZ90_003909</name>
</gene>
<dbReference type="InterPro" id="IPR027385">
    <property type="entry name" value="Beta-barrel_OMP"/>
</dbReference>
<organism evidence="3">
    <name type="scientific">hydrocarbon metagenome</name>
    <dbReference type="NCBI Taxonomy" id="938273"/>
    <lineage>
        <taxon>unclassified sequences</taxon>
        <taxon>metagenomes</taxon>
        <taxon>ecological metagenomes</taxon>
    </lineage>
</organism>
<evidence type="ECO:0000256" key="1">
    <source>
        <dbReference type="ARBA" id="ARBA00022729"/>
    </source>
</evidence>